<evidence type="ECO:0000256" key="1">
    <source>
        <dbReference type="SAM" id="MobiDB-lite"/>
    </source>
</evidence>
<dbReference type="AlphaFoldDB" id="A0A7X9RTG9"/>
<feature type="compositionally biased region" description="Polar residues" evidence="1">
    <location>
        <begin position="205"/>
        <end position="214"/>
    </location>
</feature>
<feature type="region of interest" description="Disordered" evidence="1">
    <location>
        <begin position="167"/>
        <end position="214"/>
    </location>
</feature>
<feature type="compositionally biased region" description="Basic and acidic residues" evidence="1">
    <location>
        <begin position="192"/>
        <end position="204"/>
    </location>
</feature>
<proteinExistence type="predicted"/>
<organism evidence="2 3">
    <name type="scientific">Flammeovirga aprica JL-4</name>
    <dbReference type="NCBI Taxonomy" id="694437"/>
    <lineage>
        <taxon>Bacteria</taxon>
        <taxon>Pseudomonadati</taxon>
        <taxon>Bacteroidota</taxon>
        <taxon>Cytophagia</taxon>
        <taxon>Cytophagales</taxon>
        <taxon>Flammeovirgaceae</taxon>
        <taxon>Flammeovirga</taxon>
    </lineage>
</organism>
<dbReference type="Proteomes" id="UP000576082">
    <property type="component" value="Unassembled WGS sequence"/>
</dbReference>
<evidence type="ECO:0000313" key="3">
    <source>
        <dbReference type="Proteomes" id="UP000576082"/>
    </source>
</evidence>
<evidence type="ECO:0000313" key="2">
    <source>
        <dbReference type="EMBL" id="NME67217.1"/>
    </source>
</evidence>
<protein>
    <submittedName>
        <fullName evidence="2">Uncharacterized protein</fullName>
    </submittedName>
</protein>
<comment type="caution">
    <text evidence="2">The sequence shown here is derived from an EMBL/GenBank/DDBJ whole genome shotgun (WGS) entry which is preliminary data.</text>
</comment>
<name>A0A7X9RTG9_9BACT</name>
<sequence>MRKEGKTIYLTPDYWGKLDSIVSQMFGLDKKDVSQHFKREFITSMIDLAETMLIANSNKYELIIEINNLMQSYLKTNGKCNETRTTTINPGRDNHKVSSFRGSSTTPETPEKYLQEEGRQGRDGENCIESQGGTAGDYRDKEGNTDSSKLQNVIDDHHHFGTDHLYRTEAPSGSRGLCKSKAWSGSQSTAKPECESKREKKRINELNNESKVTE</sequence>
<gene>
    <name evidence="2" type="ORF">HHU12_04480</name>
</gene>
<feature type="region of interest" description="Disordered" evidence="1">
    <location>
        <begin position="84"/>
        <end position="147"/>
    </location>
</feature>
<reference evidence="2 3" key="1">
    <citation type="submission" date="2020-04" db="EMBL/GenBank/DDBJ databases">
        <title>Flammeovirga sp. SR4, a novel species isolated from seawater.</title>
        <authorList>
            <person name="Wang X."/>
        </authorList>
    </citation>
    <scope>NUCLEOTIDE SEQUENCE [LARGE SCALE GENOMIC DNA]</scope>
    <source>
        <strain evidence="2 3">ATCC 23126</strain>
    </source>
</reference>
<feature type="compositionally biased region" description="Basic and acidic residues" evidence="1">
    <location>
        <begin position="109"/>
        <end position="125"/>
    </location>
</feature>
<dbReference type="EMBL" id="JABANE010000008">
    <property type="protein sequence ID" value="NME67217.1"/>
    <property type="molecule type" value="Genomic_DNA"/>
</dbReference>
<dbReference type="RefSeq" id="WP_169655407.1">
    <property type="nucleotide sequence ID" value="NZ_JABANE010000008.1"/>
</dbReference>
<accession>A0A7X9RTG9</accession>
<keyword evidence="3" id="KW-1185">Reference proteome</keyword>